<protein>
    <recommendedName>
        <fullName evidence="4">diacylglycerol O-acyltransferase</fullName>
        <ecNumber evidence="4">2.3.1.20</ecNumber>
    </recommendedName>
</protein>
<feature type="compositionally biased region" description="Low complexity" evidence="11">
    <location>
        <begin position="186"/>
        <end position="200"/>
    </location>
</feature>
<dbReference type="SUPFAM" id="SSF52777">
    <property type="entry name" value="CoA-dependent acyltransferases"/>
    <property type="match status" value="1"/>
</dbReference>
<dbReference type="InterPro" id="IPR009721">
    <property type="entry name" value="O-acyltransferase_WSD1_C"/>
</dbReference>
<evidence type="ECO:0000256" key="10">
    <source>
        <dbReference type="ARBA" id="ARBA00048109"/>
    </source>
</evidence>
<dbReference type="RefSeq" id="WP_198504161.1">
    <property type="nucleotide sequence ID" value="NZ_CP065959.1"/>
</dbReference>
<proteinExistence type="inferred from homology"/>
<reference evidence="14 15" key="1">
    <citation type="submission" date="2020-12" db="EMBL/GenBank/DDBJ databases">
        <title>Identification and biosynthesis of polyene macrolides produced by Streptomyces alfalfae Men-myco-93-63.</title>
        <authorList>
            <person name="Liu D."/>
            <person name="Li Y."/>
            <person name="Liu L."/>
            <person name="Han X."/>
            <person name="Shen F."/>
        </authorList>
    </citation>
    <scope>NUCLEOTIDE SEQUENCE [LARGE SCALE GENOMIC DNA]</scope>
    <source>
        <strain evidence="14 15">Men-myco-93-63</strain>
    </source>
</reference>
<feature type="domain" description="O-acyltransferase WSD1-like N-terminal" evidence="12">
    <location>
        <begin position="17"/>
        <end position="288"/>
    </location>
</feature>
<dbReference type="InterPro" id="IPR023213">
    <property type="entry name" value="CAT-like_dom_sf"/>
</dbReference>
<dbReference type="GO" id="GO:0019432">
    <property type="term" value="P:triglyceride biosynthetic process"/>
    <property type="evidence" value="ECO:0007669"/>
    <property type="project" value="UniProtKB-UniPathway"/>
</dbReference>
<evidence type="ECO:0000256" key="11">
    <source>
        <dbReference type="SAM" id="MobiDB-lite"/>
    </source>
</evidence>
<dbReference type="EMBL" id="CP065959">
    <property type="protein sequence ID" value="QQC92403.1"/>
    <property type="molecule type" value="Genomic_DNA"/>
</dbReference>
<dbReference type="GO" id="GO:0001666">
    <property type="term" value="P:response to hypoxia"/>
    <property type="evidence" value="ECO:0007669"/>
    <property type="project" value="TreeGrafter"/>
</dbReference>
<evidence type="ECO:0000313" key="15">
    <source>
        <dbReference type="Proteomes" id="UP000596130"/>
    </source>
</evidence>
<name>A0A7T4U113_9ACTN</name>
<dbReference type="GO" id="GO:0004144">
    <property type="term" value="F:diacylglycerol O-acyltransferase activity"/>
    <property type="evidence" value="ECO:0007669"/>
    <property type="project" value="UniProtKB-EC"/>
</dbReference>
<dbReference type="GO" id="GO:0051701">
    <property type="term" value="P:biological process involved in interaction with host"/>
    <property type="evidence" value="ECO:0007669"/>
    <property type="project" value="TreeGrafter"/>
</dbReference>
<dbReference type="Pfam" id="PF06974">
    <property type="entry name" value="WS_DGAT_C"/>
    <property type="match status" value="1"/>
</dbReference>
<keyword evidence="8" id="KW-0443">Lipid metabolism</keyword>
<sequence>MIRQQMVDTSLPEPDPMTPKDYMVWRLEEGRHVRTVIGILLILDGPVEWQDLVDWHHRACAVLPRMRSRVVARRGPLRLPAWEPEPQFAVSDHLQRVVVSGKGSHEDLLRTAENLAELPFRPGRSPWDGYLVEGLENGTTAYLLKISHSIADGIRLRKLFLRQAADARRNSRAGQETSAPTAPPIGATKTESAGAAAEASGGTGPRPSRNGSPGLTPSPSRRASLQKAGRQTFKAMEFVKEAISGLVDAPGPASVADGRFSRHYVTLDLPLAKMREKATAADGTVHDVLVAGVAAGFDLYREGVRPNRKHLRVFCPYGGSPQADRKAALASAGNHWFIVSFGVPAGLSDPLPLIRAVRSSVDKVYHRDAIDWMGGLARTTPILPRKWLGAVFLRYLASHDFVISNIPGPSTVMSVAGAQVVRAYGIAPAIGAATTVTLLSYQGVCQVMLNIDTAVVGDPEFLGQCVKSGLEGILVAA</sequence>
<organism evidence="14 15">
    <name type="scientific">Streptomyces alfalfae</name>
    <dbReference type="NCBI Taxonomy" id="1642299"/>
    <lineage>
        <taxon>Bacteria</taxon>
        <taxon>Bacillati</taxon>
        <taxon>Actinomycetota</taxon>
        <taxon>Actinomycetes</taxon>
        <taxon>Kitasatosporales</taxon>
        <taxon>Streptomycetaceae</taxon>
        <taxon>Streptomyces</taxon>
    </lineage>
</organism>
<dbReference type="UniPathway" id="UPA00282"/>
<evidence type="ECO:0000256" key="9">
    <source>
        <dbReference type="ARBA" id="ARBA00023315"/>
    </source>
</evidence>
<dbReference type="InterPro" id="IPR045034">
    <property type="entry name" value="O-acyltransferase_WSD1-like"/>
</dbReference>
<dbReference type="PANTHER" id="PTHR31650:SF1">
    <property type="entry name" value="WAX ESTER SYNTHASE_DIACYLGLYCEROL ACYLTRANSFERASE 4-RELATED"/>
    <property type="match status" value="1"/>
</dbReference>
<feature type="compositionally biased region" description="Polar residues" evidence="11">
    <location>
        <begin position="209"/>
        <end position="223"/>
    </location>
</feature>
<keyword evidence="9" id="KW-0012">Acyltransferase</keyword>
<dbReference type="Gene3D" id="3.30.559.10">
    <property type="entry name" value="Chloramphenicol acetyltransferase-like domain"/>
    <property type="match status" value="1"/>
</dbReference>
<keyword evidence="7" id="KW-0319">Glycerol metabolism</keyword>
<gene>
    <name evidence="14" type="ORF">I8755_31450</name>
</gene>
<evidence type="ECO:0000256" key="7">
    <source>
        <dbReference type="ARBA" id="ARBA00022798"/>
    </source>
</evidence>
<dbReference type="GO" id="GO:0071731">
    <property type="term" value="P:response to nitric oxide"/>
    <property type="evidence" value="ECO:0007669"/>
    <property type="project" value="TreeGrafter"/>
</dbReference>
<evidence type="ECO:0000256" key="5">
    <source>
        <dbReference type="ARBA" id="ARBA00022516"/>
    </source>
</evidence>
<feature type="domain" description="O-acyltransferase WSD1 C-terminal" evidence="13">
    <location>
        <begin position="333"/>
        <end position="473"/>
    </location>
</feature>
<evidence type="ECO:0000259" key="13">
    <source>
        <dbReference type="Pfam" id="PF06974"/>
    </source>
</evidence>
<evidence type="ECO:0000256" key="8">
    <source>
        <dbReference type="ARBA" id="ARBA00023098"/>
    </source>
</evidence>
<dbReference type="EC" id="2.3.1.20" evidence="4"/>
<comment type="similarity">
    <text evidence="3">Belongs to the long-chain O-acyltransferase family.</text>
</comment>
<dbReference type="GO" id="GO:0005886">
    <property type="term" value="C:plasma membrane"/>
    <property type="evidence" value="ECO:0007669"/>
    <property type="project" value="TreeGrafter"/>
</dbReference>
<dbReference type="Pfam" id="PF03007">
    <property type="entry name" value="WS_DGAT_cat"/>
    <property type="match status" value="1"/>
</dbReference>
<evidence type="ECO:0000259" key="12">
    <source>
        <dbReference type="Pfam" id="PF03007"/>
    </source>
</evidence>
<dbReference type="AlphaFoldDB" id="A0A7T4U113"/>
<evidence type="ECO:0000256" key="6">
    <source>
        <dbReference type="ARBA" id="ARBA00022679"/>
    </source>
</evidence>
<keyword evidence="6" id="KW-0808">Transferase</keyword>
<evidence type="ECO:0000256" key="2">
    <source>
        <dbReference type="ARBA" id="ARBA00005189"/>
    </source>
</evidence>
<comment type="catalytic activity">
    <reaction evidence="10">
        <text>an acyl-CoA + a 1,2-diacyl-sn-glycerol = a triacyl-sn-glycerol + CoA</text>
        <dbReference type="Rhea" id="RHEA:10868"/>
        <dbReference type="ChEBI" id="CHEBI:17815"/>
        <dbReference type="ChEBI" id="CHEBI:57287"/>
        <dbReference type="ChEBI" id="CHEBI:58342"/>
        <dbReference type="ChEBI" id="CHEBI:64615"/>
        <dbReference type="EC" id="2.3.1.20"/>
    </reaction>
</comment>
<dbReference type="GO" id="GO:0006071">
    <property type="term" value="P:glycerol metabolic process"/>
    <property type="evidence" value="ECO:0007669"/>
    <property type="project" value="UniProtKB-KW"/>
</dbReference>
<evidence type="ECO:0000313" key="14">
    <source>
        <dbReference type="EMBL" id="QQC92403.1"/>
    </source>
</evidence>
<dbReference type="InterPro" id="IPR004255">
    <property type="entry name" value="O-acyltransferase_WSD1_N"/>
</dbReference>
<dbReference type="Proteomes" id="UP000596130">
    <property type="component" value="Chromosome"/>
</dbReference>
<accession>A0A7T4U113</accession>
<dbReference type="PANTHER" id="PTHR31650">
    <property type="entry name" value="O-ACYLTRANSFERASE (WSD1-LIKE) FAMILY PROTEIN"/>
    <property type="match status" value="1"/>
</dbReference>
<keyword evidence="5" id="KW-0444">Lipid biosynthesis</keyword>
<comment type="pathway">
    <text evidence="1">Glycerolipid metabolism; triacylglycerol biosynthesis.</text>
</comment>
<evidence type="ECO:0000256" key="4">
    <source>
        <dbReference type="ARBA" id="ARBA00013244"/>
    </source>
</evidence>
<comment type="pathway">
    <text evidence="2">Lipid metabolism.</text>
</comment>
<evidence type="ECO:0000256" key="1">
    <source>
        <dbReference type="ARBA" id="ARBA00004771"/>
    </source>
</evidence>
<feature type="region of interest" description="Disordered" evidence="11">
    <location>
        <begin position="168"/>
        <end position="227"/>
    </location>
</feature>
<evidence type="ECO:0000256" key="3">
    <source>
        <dbReference type="ARBA" id="ARBA00009587"/>
    </source>
</evidence>